<reference evidence="1 2" key="1">
    <citation type="submission" date="2019-11" db="EMBL/GenBank/DDBJ databases">
        <title>Draft genome sequences of five Paenibacillus species of dairy origin.</title>
        <authorList>
            <person name="Olajide A.M."/>
            <person name="Chen S."/>
            <person name="Lapointe G."/>
        </authorList>
    </citation>
    <scope>NUCLEOTIDE SEQUENCE [LARGE SCALE GENOMIC DNA]</scope>
    <source>
        <strain evidence="1 2">2CS3</strain>
    </source>
</reference>
<proteinExistence type="predicted"/>
<accession>A0A7X2Z8F9</accession>
<name>A0A7X2Z8F9_9BACL</name>
<dbReference type="EMBL" id="WNZX01000003">
    <property type="protein sequence ID" value="MUG70219.1"/>
    <property type="molecule type" value="Genomic_DNA"/>
</dbReference>
<dbReference type="AlphaFoldDB" id="A0A7X2Z8F9"/>
<dbReference type="RefSeq" id="WP_127605668.1">
    <property type="nucleotide sequence ID" value="NZ_JARTHJ010000128.1"/>
</dbReference>
<sequence>MVETTARDVREEKEYAERVLDDMGLNQIANWLRVLPEDRWEELFVFYWPTLARKCGIRT</sequence>
<gene>
    <name evidence="1" type="ORF">GNP93_05950</name>
</gene>
<evidence type="ECO:0000313" key="2">
    <source>
        <dbReference type="Proteomes" id="UP000450917"/>
    </source>
</evidence>
<protein>
    <submittedName>
        <fullName evidence="1">Uncharacterized protein</fullName>
    </submittedName>
</protein>
<dbReference type="Proteomes" id="UP000450917">
    <property type="component" value="Unassembled WGS sequence"/>
</dbReference>
<keyword evidence="2" id="KW-1185">Reference proteome</keyword>
<evidence type="ECO:0000313" key="1">
    <source>
        <dbReference type="EMBL" id="MUG70219.1"/>
    </source>
</evidence>
<comment type="caution">
    <text evidence="1">The sequence shown here is derived from an EMBL/GenBank/DDBJ whole genome shotgun (WGS) entry which is preliminary data.</text>
</comment>
<organism evidence="1 2">
    <name type="scientific">Paenibacillus validus</name>
    <dbReference type="NCBI Taxonomy" id="44253"/>
    <lineage>
        <taxon>Bacteria</taxon>
        <taxon>Bacillati</taxon>
        <taxon>Bacillota</taxon>
        <taxon>Bacilli</taxon>
        <taxon>Bacillales</taxon>
        <taxon>Paenibacillaceae</taxon>
        <taxon>Paenibacillus</taxon>
    </lineage>
</organism>